<organism evidence="3">
    <name type="scientific">Gulosibacter sediminis</name>
    <dbReference type="NCBI Taxonomy" id="1729695"/>
    <lineage>
        <taxon>Bacteria</taxon>
        <taxon>Bacillati</taxon>
        <taxon>Actinomycetota</taxon>
        <taxon>Actinomycetes</taxon>
        <taxon>Micrococcales</taxon>
        <taxon>Microbacteriaceae</taxon>
        <taxon>Gulosibacter</taxon>
    </lineage>
</organism>
<dbReference type="EMBL" id="CP097160">
    <property type="protein sequence ID" value="UQN14119.1"/>
    <property type="molecule type" value="Genomic_DNA"/>
</dbReference>
<dbReference type="NCBIfam" id="TIGR00589">
    <property type="entry name" value="ogt"/>
    <property type="match status" value="1"/>
</dbReference>
<name>A0ABY4MVP8_9MICO</name>
<dbReference type="PANTHER" id="PTHR10815:SF5">
    <property type="entry name" value="METHYLATED-DNA--PROTEIN-CYSTEINE METHYLTRANSFERASE"/>
    <property type="match status" value="1"/>
</dbReference>
<evidence type="ECO:0000256" key="1">
    <source>
        <dbReference type="ARBA" id="ARBA00022763"/>
    </source>
</evidence>
<dbReference type="InterPro" id="IPR036388">
    <property type="entry name" value="WH-like_DNA-bd_sf"/>
</dbReference>
<dbReference type="Gene3D" id="1.10.10.10">
    <property type="entry name" value="Winged helix-like DNA-binding domain superfamily/Winged helix DNA-binding domain"/>
    <property type="match status" value="1"/>
</dbReference>
<dbReference type="InterPro" id="IPR014048">
    <property type="entry name" value="MethylDNA_cys_MeTrfase_DNA-bd"/>
</dbReference>
<sequence>MFAARVVDSPVGELGLEATDAGICRVWLPGSAPLGFGPHVGSEIAEAHLERGVAQLGEFFAGEREHFEVTLDWSQASDGFGGEVQRALVDIPYGETYSYGELADRLGRPRAARAVGTACSHNPLPLFGGCHRVIRSNGDVGLYGGGEHMKRALLDLEVRD</sequence>
<evidence type="ECO:0000259" key="2">
    <source>
        <dbReference type="Pfam" id="PF01035"/>
    </source>
</evidence>
<gene>
    <name evidence="3" type="ORF">M3M28_08635</name>
</gene>
<dbReference type="CDD" id="cd06445">
    <property type="entry name" value="ATase"/>
    <property type="match status" value="1"/>
</dbReference>
<dbReference type="Gene3D" id="3.30.160.70">
    <property type="entry name" value="Methylated DNA-protein cysteine methyltransferase domain"/>
    <property type="match status" value="1"/>
</dbReference>
<feature type="domain" description="Methylated-DNA-[protein]-cysteine S-methyltransferase DNA binding" evidence="2">
    <location>
        <begin position="82"/>
        <end position="157"/>
    </location>
</feature>
<dbReference type="InterPro" id="IPR036631">
    <property type="entry name" value="MGMT_N_sf"/>
</dbReference>
<dbReference type="InterPro" id="IPR036217">
    <property type="entry name" value="MethylDNA_cys_MeTrfase_DNAb"/>
</dbReference>
<evidence type="ECO:0000313" key="3">
    <source>
        <dbReference type="EMBL" id="UQN14119.1"/>
    </source>
</evidence>
<proteinExistence type="predicted"/>
<dbReference type="SUPFAM" id="SSF46767">
    <property type="entry name" value="Methylated DNA-protein cysteine methyltransferase, C-terminal domain"/>
    <property type="match status" value="1"/>
</dbReference>
<keyword evidence="1" id="KW-0227">DNA damage</keyword>
<dbReference type="Pfam" id="PF01035">
    <property type="entry name" value="DNA_binding_1"/>
    <property type="match status" value="1"/>
</dbReference>
<dbReference type="PANTHER" id="PTHR10815">
    <property type="entry name" value="METHYLATED-DNA--PROTEIN-CYSTEINE METHYLTRANSFERASE"/>
    <property type="match status" value="1"/>
</dbReference>
<dbReference type="SUPFAM" id="SSF53155">
    <property type="entry name" value="Methylated DNA-protein cysteine methyltransferase domain"/>
    <property type="match status" value="1"/>
</dbReference>
<accession>A0ABY4MVP8</accession>
<protein>
    <submittedName>
        <fullName evidence="3">Methylated-DNA--[protein]-cysteine S-methyltransferase</fullName>
    </submittedName>
</protein>
<reference evidence="3" key="1">
    <citation type="submission" date="2022-05" db="EMBL/GenBank/DDBJ databases">
        <title>Complete genome sequence of toluene-degrading Gulosibacter sediminis strain ACHW.36C.</title>
        <authorList>
            <person name="Wai A.C."/>
            <person name="Lai G.K."/>
            <person name="Griffin S.D."/>
            <person name="Leung F.C."/>
        </authorList>
    </citation>
    <scope>NUCLEOTIDE SEQUENCE [LARGE SCALE GENOMIC DNA]</scope>
    <source>
        <strain evidence="3">ACHW.36C</strain>
    </source>
</reference>